<evidence type="ECO:0000256" key="1">
    <source>
        <dbReference type="ARBA" id="ARBA00022884"/>
    </source>
</evidence>
<accession>A0A0A9GLG1</accession>
<evidence type="ECO:0000259" key="2">
    <source>
        <dbReference type="Pfam" id="PF12627"/>
    </source>
</evidence>
<dbReference type="Gene3D" id="1.10.3090.10">
    <property type="entry name" value="cca-adding enzyme, domain 2"/>
    <property type="match status" value="1"/>
</dbReference>
<dbReference type="GO" id="GO:0001680">
    <property type="term" value="P:tRNA 3'-terminal CCA addition"/>
    <property type="evidence" value="ECO:0007669"/>
    <property type="project" value="TreeGrafter"/>
</dbReference>
<organism evidence="3">
    <name type="scientific">Arundo donax</name>
    <name type="common">Giant reed</name>
    <name type="synonym">Donax arundinaceus</name>
    <dbReference type="NCBI Taxonomy" id="35708"/>
    <lineage>
        <taxon>Eukaryota</taxon>
        <taxon>Viridiplantae</taxon>
        <taxon>Streptophyta</taxon>
        <taxon>Embryophyta</taxon>
        <taxon>Tracheophyta</taxon>
        <taxon>Spermatophyta</taxon>
        <taxon>Magnoliopsida</taxon>
        <taxon>Liliopsida</taxon>
        <taxon>Poales</taxon>
        <taxon>Poaceae</taxon>
        <taxon>PACMAD clade</taxon>
        <taxon>Arundinoideae</taxon>
        <taxon>Arundineae</taxon>
        <taxon>Arundo</taxon>
    </lineage>
</organism>
<dbReference type="AlphaFoldDB" id="A0A0A9GLG1"/>
<keyword evidence="1" id="KW-0694">RNA-binding</keyword>
<dbReference type="GO" id="GO:0052929">
    <property type="term" value="F:ATP:3'-cytidine-cytidine-tRNA adenylyltransferase activity"/>
    <property type="evidence" value="ECO:0007669"/>
    <property type="project" value="TreeGrafter"/>
</dbReference>
<dbReference type="InterPro" id="IPR032828">
    <property type="entry name" value="PolyA_RNA-bd"/>
</dbReference>
<dbReference type="GO" id="GO:0052927">
    <property type="term" value="F:CC tRNA cytidylyltransferase activity"/>
    <property type="evidence" value="ECO:0007669"/>
    <property type="project" value="TreeGrafter"/>
</dbReference>
<proteinExistence type="predicted"/>
<dbReference type="EMBL" id="GBRH01171941">
    <property type="protein sequence ID" value="JAE25955.1"/>
    <property type="molecule type" value="Transcribed_RNA"/>
</dbReference>
<dbReference type="Pfam" id="PF12627">
    <property type="entry name" value="PolyA_pol_RNAbd"/>
    <property type="match status" value="1"/>
</dbReference>
<reference evidence="3" key="1">
    <citation type="submission" date="2014-09" db="EMBL/GenBank/DDBJ databases">
        <authorList>
            <person name="Magalhaes I.L.F."/>
            <person name="Oliveira U."/>
            <person name="Santos F.R."/>
            <person name="Vidigal T.H.D.A."/>
            <person name="Brescovit A.D."/>
            <person name="Santos A.J."/>
        </authorList>
    </citation>
    <scope>NUCLEOTIDE SEQUENCE</scope>
    <source>
        <tissue evidence="3">Shoot tissue taken approximately 20 cm above the soil surface</tissue>
    </source>
</reference>
<reference evidence="3" key="2">
    <citation type="journal article" date="2015" name="Data Brief">
        <title>Shoot transcriptome of the giant reed, Arundo donax.</title>
        <authorList>
            <person name="Barrero R.A."/>
            <person name="Guerrero F.D."/>
            <person name="Moolhuijzen P."/>
            <person name="Goolsby J.A."/>
            <person name="Tidwell J."/>
            <person name="Bellgard S.E."/>
            <person name="Bellgard M.I."/>
        </authorList>
    </citation>
    <scope>NUCLEOTIDE SEQUENCE</scope>
    <source>
        <tissue evidence="3">Shoot tissue taken approximately 20 cm above the soil surface</tissue>
    </source>
</reference>
<sequence length="193" mass="22076">MHFTLNSWDHLSIFMLLCHCEGIDDLKKGLIVTPLPAKATFLDDPLRVLRAIRFAARFNFTLFDELKEAASDEKVKLELGCKISRERVGQEINLMMSGKHPVEAMSYIRDLGLFCVVFAFPETSDPPGVVFHTLKQLGTLQFLCTAAFLIPCCWMNSNSFTSIVHSFFHSERCSTWIKNLRRFLSLAILFRSH</sequence>
<dbReference type="PANTHER" id="PTHR13734">
    <property type="entry name" value="TRNA-NUCLEOTIDYLTRANSFERASE"/>
    <property type="match status" value="1"/>
</dbReference>
<dbReference type="SUPFAM" id="SSF81891">
    <property type="entry name" value="Poly A polymerase C-terminal region-like"/>
    <property type="match status" value="1"/>
</dbReference>
<protein>
    <recommendedName>
        <fullName evidence="2">tRNA nucleotidyltransferase/poly(A) polymerase RNA and SrmB- binding domain-containing protein</fullName>
    </recommendedName>
</protein>
<feature type="domain" description="tRNA nucleotidyltransferase/poly(A) polymerase RNA and SrmB- binding" evidence="2">
    <location>
        <begin position="82"/>
        <end position="123"/>
    </location>
</feature>
<evidence type="ECO:0000313" key="3">
    <source>
        <dbReference type="EMBL" id="JAE25955.1"/>
    </source>
</evidence>
<name>A0A0A9GLG1_ARUDO</name>
<dbReference type="GO" id="GO:0003723">
    <property type="term" value="F:RNA binding"/>
    <property type="evidence" value="ECO:0007669"/>
    <property type="project" value="UniProtKB-KW"/>
</dbReference>
<dbReference type="PANTHER" id="PTHR13734:SF5">
    <property type="entry name" value="CCA TRNA NUCLEOTIDYLTRANSFERASE, MITOCHONDRIAL"/>
    <property type="match status" value="1"/>
</dbReference>